<dbReference type="EC" id="2.7.11.1" evidence="2"/>
<evidence type="ECO:0000256" key="3">
    <source>
        <dbReference type="ARBA" id="ARBA00016885"/>
    </source>
</evidence>
<keyword evidence="9" id="KW-1035">Host cytoplasm</keyword>
<dbReference type="InterPro" id="IPR008271">
    <property type="entry name" value="Ser/Thr_kinase_AS"/>
</dbReference>
<comment type="catalytic activity">
    <reaction evidence="10">
        <text>L-threonyl-[protein] + ATP = O-phospho-L-threonyl-[protein] + ADP + H(+)</text>
        <dbReference type="Rhea" id="RHEA:46608"/>
        <dbReference type="Rhea" id="RHEA-COMP:11060"/>
        <dbReference type="Rhea" id="RHEA-COMP:11605"/>
        <dbReference type="ChEBI" id="CHEBI:15378"/>
        <dbReference type="ChEBI" id="CHEBI:30013"/>
        <dbReference type="ChEBI" id="CHEBI:30616"/>
        <dbReference type="ChEBI" id="CHEBI:61977"/>
        <dbReference type="ChEBI" id="CHEBI:456216"/>
        <dbReference type="EC" id="2.7.11.1"/>
    </reaction>
</comment>
<evidence type="ECO:0000256" key="7">
    <source>
        <dbReference type="ARBA" id="ARBA00022777"/>
    </source>
</evidence>
<feature type="region of interest" description="Disordered" evidence="13">
    <location>
        <begin position="1"/>
        <end position="20"/>
    </location>
</feature>
<keyword evidence="16" id="KW-1185">Reference proteome</keyword>
<evidence type="ECO:0000313" key="15">
    <source>
        <dbReference type="EMBL" id="CAH3173889.1"/>
    </source>
</evidence>
<keyword evidence="8 12" id="KW-0067">ATP-binding</keyword>
<accession>A0ABN8R3F8</accession>
<dbReference type="EMBL" id="CALNXK010000185">
    <property type="protein sequence ID" value="CAH3173889.1"/>
    <property type="molecule type" value="Genomic_DNA"/>
</dbReference>
<name>A0ABN8R3F8_9CNID</name>
<comment type="subcellular location">
    <subcellularLocation>
        <location evidence="1">Host cytoplasm</location>
    </subcellularLocation>
</comment>
<dbReference type="Gene3D" id="1.10.510.10">
    <property type="entry name" value="Transferase(Phosphotransferase) domain 1"/>
    <property type="match status" value="1"/>
</dbReference>
<feature type="compositionally biased region" description="Low complexity" evidence="13">
    <location>
        <begin position="429"/>
        <end position="442"/>
    </location>
</feature>
<evidence type="ECO:0000256" key="13">
    <source>
        <dbReference type="SAM" id="MobiDB-lite"/>
    </source>
</evidence>
<keyword evidence="6 12" id="KW-0547">Nucleotide-binding</keyword>
<evidence type="ECO:0000256" key="11">
    <source>
        <dbReference type="ARBA" id="ARBA00048679"/>
    </source>
</evidence>
<dbReference type="SUPFAM" id="SSF56112">
    <property type="entry name" value="Protein kinase-like (PK-like)"/>
    <property type="match status" value="1"/>
</dbReference>
<dbReference type="InterPro" id="IPR051138">
    <property type="entry name" value="PIM_Ser/Thr_kinase"/>
</dbReference>
<evidence type="ECO:0000256" key="5">
    <source>
        <dbReference type="ARBA" id="ARBA00022679"/>
    </source>
</evidence>
<keyword evidence="4" id="KW-0723">Serine/threonine-protein kinase</keyword>
<comment type="caution">
    <text evidence="15">The sequence shown here is derived from an EMBL/GenBank/DDBJ whole genome shotgun (WGS) entry which is preliminary data.</text>
</comment>
<dbReference type="InterPro" id="IPR011009">
    <property type="entry name" value="Kinase-like_dom_sf"/>
</dbReference>
<dbReference type="SMART" id="SM00220">
    <property type="entry name" value="S_TKc"/>
    <property type="match status" value="1"/>
</dbReference>
<dbReference type="Proteomes" id="UP001159405">
    <property type="component" value="Unassembled WGS sequence"/>
</dbReference>
<feature type="region of interest" description="Disordered" evidence="13">
    <location>
        <begin position="418"/>
        <end position="442"/>
    </location>
</feature>
<dbReference type="PANTHER" id="PTHR22984:SF25">
    <property type="entry name" value="PROTEIN KINASE DOMAIN-CONTAINING PROTEIN"/>
    <property type="match status" value="1"/>
</dbReference>
<gene>
    <name evidence="15" type="ORF">PLOB_00014423</name>
</gene>
<evidence type="ECO:0000313" key="16">
    <source>
        <dbReference type="Proteomes" id="UP001159405"/>
    </source>
</evidence>
<reference evidence="15 16" key="1">
    <citation type="submission" date="2022-05" db="EMBL/GenBank/DDBJ databases">
        <authorList>
            <consortium name="Genoscope - CEA"/>
            <person name="William W."/>
        </authorList>
    </citation>
    <scope>NUCLEOTIDE SEQUENCE [LARGE SCALE GENOMIC DNA]</scope>
</reference>
<protein>
    <recommendedName>
        <fullName evidence="3">Serine/threonine-protein kinase 1</fullName>
        <ecNumber evidence="2">2.7.11.1</ecNumber>
    </recommendedName>
</protein>
<evidence type="ECO:0000256" key="8">
    <source>
        <dbReference type="ARBA" id="ARBA00022840"/>
    </source>
</evidence>
<dbReference type="PROSITE" id="PS50011">
    <property type="entry name" value="PROTEIN_KINASE_DOM"/>
    <property type="match status" value="1"/>
</dbReference>
<keyword evidence="5" id="KW-0808">Transferase</keyword>
<comment type="catalytic activity">
    <reaction evidence="11">
        <text>L-seryl-[protein] + ATP = O-phospho-L-seryl-[protein] + ADP + H(+)</text>
        <dbReference type="Rhea" id="RHEA:17989"/>
        <dbReference type="Rhea" id="RHEA-COMP:9863"/>
        <dbReference type="Rhea" id="RHEA-COMP:11604"/>
        <dbReference type="ChEBI" id="CHEBI:15378"/>
        <dbReference type="ChEBI" id="CHEBI:29999"/>
        <dbReference type="ChEBI" id="CHEBI:30616"/>
        <dbReference type="ChEBI" id="CHEBI:83421"/>
        <dbReference type="ChEBI" id="CHEBI:456216"/>
        <dbReference type="EC" id="2.7.11.1"/>
    </reaction>
</comment>
<dbReference type="InterPro" id="IPR017441">
    <property type="entry name" value="Protein_kinase_ATP_BS"/>
</dbReference>
<evidence type="ECO:0000256" key="6">
    <source>
        <dbReference type="ARBA" id="ARBA00022741"/>
    </source>
</evidence>
<evidence type="ECO:0000256" key="12">
    <source>
        <dbReference type="PROSITE-ProRule" id="PRU10141"/>
    </source>
</evidence>
<evidence type="ECO:0000256" key="10">
    <source>
        <dbReference type="ARBA" id="ARBA00047899"/>
    </source>
</evidence>
<dbReference type="Gene3D" id="3.30.200.20">
    <property type="entry name" value="Phosphorylase Kinase, domain 1"/>
    <property type="match status" value="1"/>
</dbReference>
<feature type="binding site" evidence="12">
    <location>
        <position position="124"/>
    </location>
    <ligand>
        <name>ATP</name>
        <dbReference type="ChEBI" id="CHEBI:30616"/>
    </ligand>
</feature>
<dbReference type="PROSITE" id="PS00107">
    <property type="entry name" value="PROTEIN_KINASE_ATP"/>
    <property type="match status" value="1"/>
</dbReference>
<dbReference type="PROSITE" id="PS00108">
    <property type="entry name" value="PROTEIN_KINASE_ST"/>
    <property type="match status" value="1"/>
</dbReference>
<dbReference type="Pfam" id="PF00069">
    <property type="entry name" value="Pkinase"/>
    <property type="match status" value="1"/>
</dbReference>
<proteinExistence type="predicted"/>
<evidence type="ECO:0000256" key="9">
    <source>
        <dbReference type="ARBA" id="ARBA00023200"/>
    </source>
</evidence>
<sequence length="741" mass="84085">MTKENNVDQEGRSNKRPRLAEAKISAHIKNVVDSRMGKSETVKKEINGINKSSKDQADLFPISMSNLSNSSSQEQEEIKPEIVNNINSQDNVDHYHMEYELGEGGFGRVIAATRKADNVPVAIKFVDKRSVNDFKEVNGEKIPAEVYWMIKVQHRHVIKIYDFFSTGNYYAYVMERPGNCQDLGSILFDRTMTEKEARRYFSQIIEANIKCEENGFIHRDLKPENVLVDLDADEVKLIDFGLASEIQYEPYTVFRGTRVYMAPEYFRFGWYDGCQATVWALGMILVDMLSPYMAFSKPEQAYSRSPRIPHHLSPEAKNLISSLLNVVPMNRPTLRQISNHPWFTMQGSTETFCSNVLTKKKSCDKENELSWVTLCGLQSLSLTKEEETDRAELITKHYSHSSSESASSSDCSTTAFNANSSRDSKGSHSFESSSSSARISSEVEPSESFAEIRNTSKLTAVNEDIQETDCDIFQPLVVLCVMWYCGYQATVWALVMIVLDLTSPYMALSKPKQVHERAPRISRLLSPGSAEDPSSNSFDIKDKSYDEERELPSATSNCLSSLALTEDREELISTEHCSYSVSDSRVHLSEVEKLRFGSYDGCQATVCSLGMILVESRSPSLLSSRTYTVFSKPEKAFKRPRRIPEHLPPGSSRCCNLDLYLSPSGVTLTRNKVKATEKLSAPIRKNGLEYEERFQVERERRFLAVIFVILLSRITIKNLPTFTCLLDYCRMHKHQTHQISH</sequence>
<evidence type="ECO:0000256" key="4">
    <source>
        <dbReference type="ARBA" id="ARBA00022527"/>
    </source>
</evidence>
<dbReference type="PANTHER" id="PTHR22984">
    <property type="entry name" value="SERINE/THREONINE-PROTEIN KINASE PIM"/>
    <property type="match status" value="1"/>
</dbReference>
<dbReference type="InterPro" id="IPR000719">
    <property type="entry name" value="Prot_kinase_dom"/>
</dbReference>
<evidence type="ECO:0000256" key="1">
    <source>
        <dbReference type="ARBA" id="ARBA00004192"/>
    </source>
</evidence>
<organism evidence="15 16">
    <name type="scientific">Porites lobata</name>
    <dbReference type="NCBI Taxonomy" id="104759"/>
    <lineage>
        <taxon>Eukaryota</taxon>
        <taxon>Metazoa</taxon>
        <taxon>Cnidaria</taxon>
        <taxon>Anthozoa</taxon>
        <taxon>Hexacorallia</taxon>
        <taxon>Scleractinia</taxon>
        <taxon>Fungiina</taxon>
        <taxon>Poritidae</taxon>
        <taxon>Porites</taxon>
    </lineage>
</organism>
<evidence type="ECO:0000256" key="2">
    <source>
        <dbReference type="ARBA" id="ARBA00012513"/>
    </source>
</evidence>
<keyword evidence="7" id="KW-0418">Kinase</keyword>
<feature type="domain" description="Protein kinase" evidence="14">
    <location>
        <begin position="95"/>
        <end position="343"/>
    </location>
</feature>
<evidence type="ECO:0000259" key="14">
    <source>
        <dbReference type="PROSITE" id="PS50011"/>
    </source>
</evidence>